<dbReference type="Gene3D" id="1.10.486.10">
    <property type="entry name" value="PCRA, domain 4"/>
    <property type="match status" value="1"/>
</dbReference>
<dbReference type="PROSITE" id="PS51198">
    <property type="entry name" value="UVRD_HELICASE_ATP_BIND"/>
    <property type="match status" value="1"/>
</dbReference>
<dbReference type="InterPro" id="IPR010359">
    <property type="entry name" value="IrrE_HExxH"/>
</dbReference>
<dbReference type="InterPro" id="IPR014017">
    <property type="entry name" value="DNA_helicase_UvrD-like_C"/>
</dbReference>
<dbReference type="InterPro" id="IPR014016">
    <property type="entry name" value="UvrD-like_ATP-bd"/>
</dbReference>
<keyword evidence="19" id="KW-1185">Reference proteome</keyword>
<dbReference type="RefSeq" id="WP_126549657.1">
    <property type="nucleotide sequence ID" value="NZ_BIFS01000001.1"/>
</dbReference>
<keyword evidence="2" id="KW-0540">Nuclease</keyword>
<evidence type="ECO:0000256" key="6">
    <source>
        <dbReference type="ARBA" id="ARBA00022806"/>
    </source>
</evidence>
<evidence type="ECO:0000256" key="1">
    <source>
        <dbReference type="ARBA" id="ARBA00009922"/>
    </source>
</evidence>
<gene>
    <name evidence="18" type="ORF">KDK_18610</name>
</gene>
<dbReference type="EMBL" id="BIFS01000001">
    <property type="protein sequence ID" value="GCE18061.1"/>
    <property type="molecule type" value="Genomic_DNA"/>
</dbReference>
<dbReference type="PROSITE" id="PS51217">
    <property type="entry name" value="UVRD_HELICASE_CTER"/>
    <property type="match status" value="1"/>
</dbReference>
<keyword evidence="6 15" id="KW-0347">Helicase</keyword>
<evidence type="ECO:0000256" key="12">
    <source>
        <dbReference type="ARBA" id="ARBA00034617"/>
    </source>
</evidence>
<dbReference type="GO" id="GO:0004527">
    <property type="term" value="F:exonuclease activity"/>
    <property type="evidence" value="ECO:0007669"/>
    <property type="project" value="UniProtKB-KW"/>
</dbReference>
<evidence type="ECO:0000256" key="2">
    <source>
        <dbReference type="ARBA" id="ARBA00022722"/>
    </source>
</evidence>
<keyword evidence="4" id="KW-0227">DNA damage</keyword>
<comment type="catalytic activity">
    <reaction evidence="14">
        <text>ATP + H2O = ADP + phosphate + H(+)</text>
        <dbReference type="Rhea" id="RHEA:13065"/>
        <dbReference type="ChEBI" id="CHEBI:15377"/>
        <dbReference type="ChEBI" id="CHEBI:15378"/>
        <dbReference type="ChEBI" id="CHEBI:30616"/>
        <dbReference type="ChEBI" id="CHEBI:43474"/>
        <dbReference type="ChEBI" id="CHEBI:456216"/>
        <dbReference type="EC" id="5.6.2.4"/>
    </reaction>
</comment>
<dbReference type="PANTHER" id="PTHR11070:SF2">
    <property type="entry name" value="ATP-DEPENDENT DNA HELICASE SRS2"/>
    <property type="match status" value="1"/>
</dbReference>
<dbReference type="Gene3D" id="1.10.10.2910">
    <property type="match status" value="1"/>
</dbReference>
<dbReference type="GO" id="GO:0003677">
    <property type="term" value="F:DNA binding"/>
    <property type="evidence" value="ECO:0007669"/>
    <property type="project" value="UniProtKB-KW"/>
</dbReference>
<keyword evidence="10" id="KW-0234">DNA repair</keyword>
<proteinExistence type="inferred from homology"/>
<feature type="domain" description="UvrD-like helicase ATP-binding" evidence="16">
    <location>
        <begin position="244"/>
        <end position="544"/>
    </location>
</feature>
<dbReference type="Pfam" id="PF06114">
    <property type="entry name" value="Peptidase_M78"/>
    <property type="match status" value="2"/>
</dbReference>
<evidence type="ECO:0000259" key="17">
    <source>
        <dbReference type="PROSITE" id="PS51217"/>
    </source>
</evidence>
<evidence type="ECO:0000259" key="16">
    <source>
        <dbReference type="PROSITE" id="PS51198"/>
    </source>
</evidence>
<organism evidence="18 19">
    <name type="scientific">Dictyobacter kobayashii</name>
    <dbReference type="NCBI Taxonomy" id="2014872"/>
    <lineage>
        <taxon>Bacteria</taxon>
        <taxon>Bacillati</taxon>
        <taxon>Chloroflexota</taxon>
        <taxon>Ktedonobacteria</taxon>
        <taxon>Ktedonobacterales</taxon>
        <taxon>Dictyobacteraceae</taxon>
        <taxon>Dictyobacter</taxon>
    </lineage>
</organism>
<evidence type="ECO:0000256" key="11">
    <source>
        <dbReference type="ARBA" id="ARBA00023235"/>
    </source>
</evidence>
<dbReference type="Pfam" id="PF12705">
    <property type="entry name" value="PDDEXK_1"/>
    <property type="match status" value="1"/>
</dbReference>
<dbReference type="InterPro" id="IPR013986">
    <property type="entry name" value="DExx_box_DNA_helicase_dom_sf"/>
</dbReference>
<dbReference type="GO" id="GO:0005524">
    <property type="term" value="F:ATP binding"/>
    <property type="evidence" value="ECO:0007669"/>
    <property type="project" value="UniProtKB-UniRule"/>
</dbReference>
<dbReference type="Proteomes" id="UP000287188">
    <property type="component" value="Unassembled WGS sequence"/>
</dbReference>
<dbReference type="CDD" id="cd17932">
    <property type="entry name" value="DEXQc_UvrD"/>
    <property type="match status" value="1"/>
</dbReference>
<dbReference type="SUPFAM" id="SSF52540">
    <property type="entry name" value="P-loop containing nucleoside triphosphate hydrolases"/>
    <property type="match status" value="1"/>
</dbReference>
<dbReference type="InterPro" id="IPR027417">
    <property type="entry name" value="P-loop_NTPase"/>
</dbReference>
<dbReference type="Gene3D" id="1.10.10.160">
    <property type="match status" value="1"/>
</dbReference>
<name>A0A402AG21_9CHLR</name>
<evidence type="ECO:0000256" key="8">
    <source>
        <dbReference type="ARBA" id="ARBA00022840"/>
    </source>
</evidence>
<protein>
    <recommendedName>
        <fullName evidence="13">DNA 3'-5' helicase</fullName>
        <ecNumber evidence="13">5.6.2.4</ecNumber>
    </recommendedName>
</protein>
<sequence>MDNALRLTVEAAARLVLEEYRKDNPAWTNDITPIDNLAEWLGLHIGTFNVEDYAQGTYGFMDPDEEEDLIWICRTLNETFRRFTLAHEIGHALLHCRNGLRLQRFSEQYNVLFSAQVSYASIPEPSPTHPCHDNDIQEDMATFLEQELMQEKIGNPHGYDPRSERELAANVFAAELLMPAARLYTLYVQEAVPAHVLAARFAVSPAALLNRLAGFLSTTPTVKVAEEDIAAKPARVDPAAATAKKRYDEFQQAAIEAETPALIVAGPGSGKTSTLIGRADYLINTLQIPSQHILALTFSRKATLEMEERLQQLLSQSGQTLPTISTFHAFCANLLRQYGTLIGLRPDFSLVDEAEGYLMLRQQANAMKLHHYRLLQTPTHYFPDMLKAIARAKDELVTPEQYLNLAQAMQAQASDEKVQVEAEKALEVAQVYALYQQELQRRGDTDYGGLLVSAIQLLNEHPAVLAELQHTFEHILVDEFQDVNRASGVLLRVLAGTAGRVWVVGDANQAIYGFRGASPANISQFEQDFPGARILPLSRNYRSRPDLVAIAESFRCQQLEFGQEIGKNQPVRLTNIDTYVTIAKAPDEASEIASLIEDIRNKQSQGYAFKDMVVLCRTRSQANKITAALMDANLPVIEQGGILEQEHIKDVLSAILLIPDSSGMGLLRLARLPEHALSQADIEALLLATREPGKTVRSMLISGELPLTISIEGRHTLLRISHTLQALLRAPNIWFLLAQYLFIETSLIRSLLARPGDKLSSIQLASYQQLLQLARHYDQQLLLRQKLEQQSTSHAGTGAAEVSEPLSIEEQVRDFLDYLRLLVQLRQDSGSRQNSNDEADAETDTINVMTVHASKGLEFPVVYMPGLMQRRFPTSARSGSIKPPLGMLSTENNSHEVGEACLFYVGVTRARDQLVLSYSERYGKAQQKYQRSPYLDALEAGLGEDRIIKQHWNQHYAGTLLEENDIVGIHSSQPGEEFIAAMSPPTLSTYAIESYLYCPRKYVYSSIYHFEDQPDGYRLFTQATRKTVEAIHKQLDESKDPARLPSQQEIQELYIQHWQDLGGHTEPFATMYEEHGQQVVESIRRRLHSQEEVSWQLQPGYNVEIAGTRVHVPIDRVETANTATQQPDRFIRTSYGRAKEKHDPRPKDLLYHLAYRQQYPGQSVEVHSHNMSTGENTPITITAKKEKNLYQEVEQAVKGLEEHRYPAQPKDAQRCPGCPFFFICPA</sequence>
<evidence type="ECO:0000313" key="18">
    <source>
        <dbReference type="EMBL" id="GCE18061.1"/>
    </source>
</evidence>
<dbReference type="AlphaFoldDB" id="A0A402AG21"/>
<dbReference type="Pfam" id="PF13361">
    <property type="entry name" value="UvrD_C"/>
    <property type="match status" value="1"/>
</dbReference>
<comment type="catalytic activity">
    <reaction evidence="12">
        <text>Couples ATP hydrolysis with the unwinding of duplex DNA by translocating in the 3'-5' direction.</text>
        <dbReference type="EC" id="5.6.2.4"/>
    </reaction>
</comment>
<evidence type="ECO:0000256" key="9">
    <source>
        <dbReference type="ARBA" id="ARBA00023125"/>
    </source>
</evidence>
<keyword evidence="7" id="KW-0269">Exonuclease</keyword>
<dbReference type="OrthoDB" id="9810135at2"/>
<dbReference type="Pfam" id="PF00580">
    <property type="entry name" value="UvrD-helicase"/>
    <property type="match status" value="1"/>
</dbReference>
<dbReference type="GO" id="GO:0000725">
    <property type="term" value="P:recombinational repair"/>
    <property type="evidence" value="ECO:0007669"/>
    <property type="project" value="TreeGrafter"/>
</dbReference>
<evidence type="ECO:0000256" key="4">
    <source>
        <dbReference type="ARBA" id="ARBA00022763"/>
    </source>
</evidence>
<keyword evidence="9" id="KW-0238">DNA-binding</keyword>
<evidence type="ECO:0000256" key="5">
    <source>
        <dbReference type="ARBA" id="ARBA00022801"/>
    </source>
</evidence>
<reference evidence="19" key="1">
    <citation type="submission" date="2018-12" db="EMBL/GenBank/DDBJ databases">
        <title>Tengunoibacter tsumagoiensis gen. nov., sp. nov., Dictyobacter kobayashii sp. nov., D. alpinus sp. nov., and D. joshuensis sp. nov. and description of Dictyobacteraceae fam. nov. within the order Ktedonobacterales isolated from Tengu-no-mugimeshi.</title>
        <authorList>
            <person name="Wang C.M."/>
            <person name="Zheng Y."/>
            <person name="Sakai Y."/>
            <person name="Toyoda A."/>
            <person name="Minakuchi Y."/>
            <person name="Abe K."/>
            <person name="Yokota A."/>
            <person name="Yabe S."/>
        </authorList>
    </citation>
    <scope>NUCLEOTIDE SEQUENCE [LARGE SCALE GENOMIC DNA]</scope>
    <source>
        <strain evidence="19">Uno11</strain>
    </source>
</reference>
<accession>A0A402AG21</accession>
<keyword evidence="3 15" id="KW-0547">Nucleotide-binding</keyword>
<evidence type="ECO:0000313" key="19">
    <source>
        <dbReference type="Proteomes" id="UP000287188"/>
    </source>
</evidence>
<dbReference type="InterPro" id="IPR038726">
    <property type="entry name" value="PDDEXK_AddAB-type"/>
</dbReference>
<feature type="domain" description="UvrD-like helicase C-terminal" evidence="17">
    <location>
        <begin position="545"/>
        <end position="856"/>
    </location>
</feature>
<dbReference type="InterPro" id="IPR000212">
    <property type="entry name" value="DNA_helicase_UvrD/REP"/>
</dbReference>
<evidence type="ECO:0000256" key="3">
    <source>
        <dbReference type="ARBA" id="ARBA00022741"/>
    </source>
</evidence>
<evidence type="ECO:0000256" key="14">
    <source>
        <dbReference type="ARBA" id="ARBA00048988"/>
    </source>
</evidence>
<feature type="binding site" evidence="15">
    <location>
        <begin position="265"/>
        <end position="272"/>
    </location>
    <ligand>
        <name>ATP</name>
        <dbReference type="ChEBI" id="CHEBI:30616"/>
    </ligand>
</feature>
<keyword evidence="11" id="KW-0413">Isomerase</keyword>
<evidence type="ECO:0000256" key="7">
    <source>
        <dbReference type="ARBA" id="ARBA00022839"/>
    </source>
</evidence>
<dbReference type="GO" id="GO:0043138">
    <property type="term" value="F:3'-5' DNA helicase activity"/>
    <property type="evidence" value="ECO:0007669"/>
    <property type="project" value="UniProtKB-EC"/>
</dbReference>
<dbReference type="Gene3D" id="3.40.50.300">
    <property type="entry name" value="P-loop containing nucleotide triphosphate hydrolases"/>
    <property type="match status" value="2"/>
</dbReference>
<dbReference type="PANTHER" id="PTHR11070">
    <property type="entry name" value="UVRD / RECB / PCRA DNA HELICASE FAMILY MEMBER"/>
    <property type="match status" value="1"/>
</dbReference>
<evidence type="ECO:0000256" key="15">
    <source>
        <dbReference type="PROSITE-ProRule" id="PRU00560"/>
    </source>
</evidence>
<evidence type="ECO:0000256" key="13">
    <source>
        <dbReference type="ARBA" id="ARBA00034808"/>
    </source>
</evidence>
<dbReference type="EC" id="5.6.2.4" evidence="13"/>
<evidence type="ECO:0000256" key="10">
    <source>
        <dbReference type="ARBA" id="ARBA00023204"/>
    </source>
</evidence>
<comment type="similarity">
    <text evidence="1">Belongs to the helicase family. UvrD subfamily.</text>
</comment>
<comment type="caution">
    <text evidence="18">The sequence shown here is derived from an EMBL/GenBank/DDBJ whole genome shotgun (WGS) entry which is preliminary data.</text>
</comment>
<keyword evidence="5 15" id="KW-0378">Hydrolase</keyword>
<keyword evidence="8 15" id="KW-0067">ATP-binding</keyword>